<gene>
    <name evidence="2" type="ORF">PXX05_09640</name>
</gene>
<protein>
    <recommendedName>
        <fullName evidence="4">Secreted protein</fullName>
    </recommendedName>
</protein>
<evidence type="ECO:0000313" key="2">
    <source>
        <dbReference type="EMBL" id="WED42191.1"/>
    </source>
</evidence>
<dbReference type="Proteomes" id="UP001222087">
    <property type="component" value="Chromosome"/>
</dbReference>
<reference evidence="2 3" key="1">
    <citation type="submission" date="2023-02" db="EMBL/GenBank/DDBJ databases">
        <title>Genome Sequence of L. cardiaca H63T.</title>
        <authorList>
            <person name="Lopez A.E."/>
            <person name="Cianciotto N.P."/>
        </authorList>
    </citation>
    <scope>NUCLEOTIDE SEQUENCE [LARGE SCALE GENOMIC DNA]</scope>
    <source>
        <strain evidence="2 3">H63</strain>
    </source>
</reference>
<evidence type="ECO:0000313" key="3">
    <source>
        <dbReference type="Proteomes" id="UP001222087"/>
    </source>
</evidence>
<proteinExistence type="predicted"/>
<keyword evidence="3" id="KW-1185">Reference proteome</keyword>
<evidence type="ECO:0000256" key="1">
    <source>
        <dbReference type="SAM" id="SignalP"/>
    </source>
</evidence>
<feature type="chain" id="PRO_5046015885" description="Secreted protein" evidence="1">
    <location>
        <begin position="25"/>
        <end position="135"/>
    </location>
</feature>
<name>A0ABY8APL9_9GAMM</name>
<sequence length="135" mass="14248">MFHRLFALSFSTLACILPSVSAYAENDLSCKVEVAVATPPVQLTQNVAFNITPANNDGSSKSLTVRGGSAPQIIDGIACFFAYNISATAYSTPSIGVIRSSIGECTLKGGNLFFNNSGDNISVVFPNDFICNQVN</sequence>
<feature type="signal peptide" evidence="1">
    <location>
        <begin position="1"/>
        <end position="24"/>
    </location>
</feature>
<evidence type="ECO:0008006" key="4">
    <source>
        <dbReference type="Google" id="ProtNLM"/>
    </source>
</evidence>
<dbReference type="RefSeq" id="WP_275088016.1">
    <property type="nucleotide sequence ID" value="NZ_CP119078.1"/>
</dbReference>
<dbReference type="EMBL" id="CP119078">
    <property type="protein sequence ID" value="WED42191.1"/>
    <property type="molecule type" value="Genomic_DNA"/>
</dbReference>
<dbReference type="PROSITE" id="PS51257">
    <property type="entry name" value="PROKAR_LIPOPROTEIN"/>
    <property type="match status" value="1"/>
</dbReference>
<keyword evidence="1" id="KW-0732">Signal</keyword>
<organism evidence="2 3">
    <name type="scientific">Legionella cardiaca</name>
    <dbReference type="NCBI Taxonomy" id="1071983"/>
    <lineage>
        <taxon>Bacteria</taxon>
        <taxon>Pseudomonadati</taxon>
        <taxon>Pseudomonadota</taxon>
        <taxon>Gammaproteobacteria</taxon>
        <taxon>Legionellales</taxon>
        <taxon>Legionellaceae</taxon>
        <taxon>Legionella</taxon>
    </lineage>
</organism>
<accession>A0ABY8APL9</accession>